<sequence length="176" mass="19051">MAAQDSLETLMREMPPRPGDGVTVDWAAVEAAWGLEFPPDFKGFVARYGEDFLDEDLSVIVPTEVTPQTCDEPGAPLGGMGFITADARATWAITEPTGLDAVPEDLVAWGAASSADLYCWLTQGEPAGWPVVVFSHGDDTWTRFGYGMTEFLCRVIQADAGVQPMHQIPLWGRSVS</sequence>
<dbReference type="Proteomes" id="UP000325763">
    <property type="component" value="Chromosome"/>
</dbReference>
<dbReference type="InterPro" id="IPR018958">
    <property type="entry name" value="Knr4/Smi1-like_dom"/>
</dbReference>
<gene>
    <name evidence="2" type="ORF">CP978_29355</name>
</gene>
<dbReference type="Pfam" id="PF09346">
    <property type="entry name" value="SMI1_KNR4"/>
    <property type="match status" value="1"/>
</dbReference>
<dbReference type="AlphaFoldDB" id="A0A5P2W917"/>
<evidence type="ECO:0000313" key="2">
    <source>
        <dbReference type="EMBL" id="QEV42118.1"/>
    </source>
</evidence>
<proteinExistence type="predicted"/>
<organism evidence="2 3">
    <name type="scientific">Streptomyces nodosus</name>
    <dbReference type="NCBI Taxonomy" id="40318"/>
    <lineage>
        <taxon>Bacteria</taxon>
        <taxon>Bacillati</taxon>
        <taxon>Actinomycetota</taxon>
        <taxon>Actinomycetes</taxon>
        <taxon>Kitasatosporales</taxon>
        <taxon>Streptomycetaceae</taxon>
        <taxon>Streptomyces</taxon>
    </lineage>
</organism>
<dbReference type="InterPro" id="IPR037883">
    <property type="entry name" value="Knr4/Smi1-like_sf"/>
</dbReference>
<feature type="domain" description="Knr4/Smi1-like" evidence="1">
    <location>
        <begin position="25"/>
        <end position="152"/>
    </location>
</feature>
<evidence type="ECO:0000313" key="3">
    <source>
        <dbReference type="Proteomes" id="UP000325763"/>
    </source>
</evidence>
<dbReference type="SUPFAM" id="SSF160631">
    <property type="entry name" value="SMI1/KNR4-like"/>
    <property type="match status" value="1"/>
</dbReference>
<reference evidence="2 3" key="1">
    <citation type="submission" date="2017-09" db="EMBL/GenBank/DDBJ databases">
        <title>Streptomyces genome completion.</title>
        <authorList>
            <person name="Lee N."/>
            <person name="Cho B.-K."/>
        </authorList>
    </citation>
    <scope>NUCLEOTIDE SEQUENCE [LARGE SCALE GENOMIC DNA]</scope>
    <source>
        <strain evidence="2 3">ATCC 14899</strain>
    </source>
</reference>
<dbReference type="Gene3D" id="3.40.1580.10">
    <property type="entry name" value="SMI1/KNR4-like"/>
    <property type="match status" value="1"/>
</dbReference>
<evidence type="ECO:0000259" key="1">
    <source>
        <dbReference type="Pfam" id="PF09346"/>
    </source>
</evidence>
<name>A0A5P2W917_9ACTN</name>
<protein>
    <submittedName>
        <fullName evidence="2">SMI1/KNR4 family protein</fullName>
    </submittedName>
</protein>
<dbReference type="OrthoDB" id="5572373at2"/>
<dbReference type="RefSeq" id="WP_052454359.1">
    <property type="nucleotide sequence ID" value="NZ_CP009313.1"/>
</dbReference>
<dbReference type="EMBL" id="CP023747">
    <property type="protein sequence ID" value="QEV42118.1"/>
    <property type="molecule type" value="Genomic_DNA"/>
</dbReference>
<dbReference type="KEGG" id="snq:CP978_29355"/>
<accession>A0A5P2W917</accession>